<dbReference type="PROSITE" id="PS51257">
    <property type="entry name" value="PROKAR_LIPOPROTEIN"/>
    <property type="match status" value="1"/>
</dbReference>
<feature type="chain" id="PRO_5046818945" evidence="2">
    <location>
        <begin position="20"/>
        <end position="540"/>
    </location>
</feature>
<comment type="caution">
    <text evidence="3">The sequence shown here is derived from an EMBL/GenBank/DDBJ whole genome shotgun (WGS) entry which is preliminary data.</text>
</comment>
<protein>
    <submittedName>
        <fullName evidence="3">Right-handed parallel beta-helix repeat-containing protein</fullName>
    </submittedName>
</protein>
<organism evidence="3 4">
    <name type="scientific">Nannocystis pusilla</name>
    <dbReference type="NCBI Taxonomy" id="889268"/>
    <lineage>
        <taxon>Bacteria</taxon>
        <taxon>Pseudomonadati</taxon>
        <taxon>Myxococcota</taxon>
        <taxon>Polyangia</taxon>
        <taxon>Nannocystales</taxon>
        <taxon>Nannocystaceae</taxon>
        <taxon>Nannocystis</taxon>
    </lineage>
</organism>
<dbReference type="RefSeq" id="WP_224191482.1">
    <property type="nucleotide sequence ID" value="NZ_JAIRAU010000008.1"/>
</dbReference>
<feature type="signal peptide" evidence="2">
    <location>
        <begin position="1"/>
        <end position="19"/>
    </location>
</feature>
<dbReference type="InterPro" id="IPR012334">
    <property type="entry name" value="Pectin_lyas_fold"/>
</dbReference>
<accession>A0ABS7TNA4</accession>
<evidence type="ECO:0000256" key="1">
    <source>
        <dbReference type="SAM" id="MobiDB-lite"/>
    </source>
</evidence>
<dbReference type="EMBL" id="JAIRAU010000008">
    <property type="protein sequence ID" value="MBZ5709713.1"/>
    <property type="molecule type" value="Genomic_DNA"/>
</dbReference>
<dbReference type="SUPFAM" id="SSF51126">
    <property type="entry name" value="Pectin lyase-like"/>
    <property type="match status" value="1"/>
</dbReference>
<feature type="region of interest" description="Disordered" evidence="1">
    <location>
        <begin position="225"/>
        <end position="248"/>
    </location>
</feature>
<feature type="region of interest" description="Disordered" evidence="1">
    <location>
        <begin position="26"/>
        <end position="139"/>
    </location>
</feature>
<name>A0ABS7TNA4_9BACT</name>
<evidence type="ECO:0000256" key="2">
    <source>
        <dbReference type="SAM" id="SignalP"/>
    </source>
</evidence>
<keyword evidence="2" id="KW-0732">Signal</keyword>
<keyword evidence="4" id="KW-1185">Reference proteome</keyword>
<dbReference type="Proteomes" id="UP001139031">
    <property type="component" value="Unassembled WGS sequence"/>
</dbReference>
<reference evidence="3" key="1">
    <citation type="submission" date="2021-08" db="EMBL/GenBank/DDBJ databases">
        <authorList>
            <person name="Stevens D.C."/>
        </authorList>
    </citation>
    <scope>NUCLEOTIDE SEQUENCE</scope>
    <source>
        <strain evidence="3">DSM 53165</strain>
    </source>
</reference>
<dbReference type="Gene3D" id="2.160.20.10">
    <property type="entry name" value="Single-stranded right-handed beta-helix, Pectin lyase-like"/>
    <property type="match status" value="1"/>
</dbReference>
<evidence type="ECO:0000313" key="4">
    <source>
        <dbReference type="Proteomes" id="UP001139031"/>
    </source>
</evidence>
<feature type="compositionally biased region" description="Low complexity" evidence="1">
    <location>
        <begin position="31"/>
        <end position="41"/>
    </location>
</feature>
<gene>
    <name evidence="3" type="ORF">K7C98_10605</name>
</gene>
<sequence>MSFRISVAPFILATLTACSTLDVDPNTDPEATAGTDPTSGTTGDGSGVDQPTTSTTAGDPTSGTTGPGSTVTSTDGPDTDGTGAVTEGSTDPTGTTTDDTTGTTTDDTTGTTTDDTTGTTTDDTTGDTDDTTTDGMGLPDDAIFVNIGVGLDSDPGTQDAPKRTIQAGISAAVMTGASAVYIAEGAYDVDYQDNKVIVLQDGVSLFGGFKADDWGVRDPALHPSVIVDKSDTGGTASQPNRALDGGTGVGPDTVVDGLTLQGGTGDLSAAVFIEGSNPTLTGNVILGGSAAFLNSYGLYVRAASPTVKRNRIEGGDHNSLSYTAAAYFGESSARVEGNTFKAGKARYTRGVSVNGSDLVFYNNVLDGGTSTNFNNAGYAHALSIINAAPVVAGNTIVTQSPTNGVGIYLWDDANPTIDGNIITRSGRCVIEDDPPFKAASIRNNAFHCTQAYESGGMTYNELLPLETLLNANGTLASGNVKVAPTFVGNGDYRLQGMGQTVCELAQGGLDQSQFFTEDHDGAPRTAPWTIGAFELDGPCQ</sequence>
<dbReference type="InterPro" id="IPR011050">
    <property type="entry name" value="Pectin_lyase_fold/virulence"/>
</dbReference>
<feature type="compositionally biased region" description="Low complexity" evidence="1">
    <location>
        <begin position="51"/>
        <end position="123"/>
    </location>
</feature>
<proteinExistence type="predicted"/>
<evidence type="ECO:0000313" key="3">
    <source>
        <dbReference type="EMBL" id="MBZ5709713.1"/>
    </source>
</evidence>